<dbReference type="EMBL" id="JRYR02000001">
    <property type="protein sequence ID" value="OHX66644.1"/>
    <property type="molecule type" value="Genomic_DNA"/>
</dbReference>
<reference evidence="1 2" key="1">
    <citation type="journal article" date="2012" name="Int. J. Syst. Evol. Microbiol.">
        <title>Flammeovirga pacifica sp. nov., isolated from deep-sea sediment.</title>
        <authorList>
            <person name="Xu H."/>
            <person name="Fu Y."/>
            <person name="Yang N."/>
            <person name="Ding Z."/>
            <person name="Lai Q."/>
            <person name="Zeng R."/>
        </authorList>
    </citation>
    <scope>NUCLEOTIDE SEQUENCE [LARGE SCALE GENOMIC DNA]</scope>
    <source>
        <strain evidence="2">DSM 24597 / LMG 26175 / WPAGA1</strain>
    </source>
</reference>
<dbReference type="AlphaFoldDB" id="A0A1S1Z052"/>
<dbReference type="Proteomes" id="UP000179797">
    <property type="component" value="Unassembled WGS sequence"/>
</dbReference>
<gene>
    <name evidence="1" type="ORF">NH26_09870</name>
</gene>
<dbReference type="RefSeq" id="WP_044221194.1">
    <property type="nucleotide sequence ID" value="NZ_JRYR02000001.1"/>
</dbReference>
<dbReference type="InterPro" id="IPR044925">
    <property type="entry name" value="His-Me_finger_sf"/>
</dbReference>
<keyword evidence="2" id="KW-1185">Reference proteome</keyword>
<dbReference type="InterPro" id="IPR016177">
    <property type="entry name" value="DNA-bd_dom_sf"/>
</dbReference>
<proteinExistence type="predicted"/>
<dbReference type="GO" id="GO:0003677">
    <property type="term" value="F:DNA binding"/>
    <property type="evidence" value="ECO:0007669"/>
    <property type="project" value="InterPro"/>
</dbReference>
<evidence type="ECO:0000313" key="1">
    <source>
        <dbReference type="EMBL" id="OHX66644.1"/>
    </source>
</evidence>
<sequence length="181" mass="21672">MLCKLKLKNSKKTVIISHRALDLLENNAYLKELDVLNNLRIHTSGYVFFQRNFPKPDGKYKNVTIYLHKLIAEQFLEKRESDKRLFVHNLNGDRLDLREENLEWKTMEELRRLQDHRNKHGYRGVIKVGKKFKAIIYEDGKRTDLGNYPTIEEAHEAYEKRNQELYGDLKKPVVKKRNYIK</sequence>
<dbReference type="OrthoDB" id="978174at2"/>
<dbReference type="SUPFAM" id="SSF54171">
    <property type="entry name" value="DNA-binding domain"/>
    <property type="match status" value="1"/>
</dbReference>
<comment type="caution">
    <text evidence="1">The sequence shown here is derived from an EMBL/GenBank/DDBJ whole genome shotgun (WGS) entry which is preliminary data.</text>
</comment>
<dbReference type="Gene3D" id="3.90.75.20">
    <property type="match status" value="1"/>
</dbReference>
<evidence type="ECO:0000313" key="2">
    <source>
        <dbReference type="Proteomes" id="UP000179797"/>
    </source>
</evidence>
<accession>A0A1S1Z052</accession>
<organism evidence="1 2">
    <name type="scientific">Flammeovirga pacifica</name>
    <dbReference type="NCBI Taxonomy" id="915059"/>
    <lineage>
        <taxon>Bacteria</taxon>
        <taxon>Pseudomonadati</taxon>
        <taxon>Bacteroidota</taxon>
        <taxon>Cytophagia</taxon>
        <taxon>Cytophagales</taxon>
        <taxon>Flammeovirgaceae</taxon>
        <taxon>Flammeovirga</taxon>
    </lineage>
</organism>
<protein>
    <submittedName>
        <fullName evidence="1">Uncharacterized protein</fullName>
    </submittedName>
</protein>
<dbReference type="SUPFAM" id="SSF54060">
    <property type="entry name" value="His-Me finger endonucleases"/>
    <property type="match status" value="1"/>
</dbReference>
<name>A0A1S1Z052_FLAPC</name>